<dbReference type="Pfam" id="PF00248">
    <property type="entry name" value="Aldo_ket_red"/>
    <property type="match status" value="1"/>
</dbReference>
<reference evidence="5 6" key="1">
    <citation type="submission" date="2019-10" db="EMBL/GenBank/DDBJ databases">
        <title>Assembly and Annotation for the nematode Trichostrongylus colubriformis.</title>
        <authorList>
            <person name="Martin J."/>
        </authorList>
    </citation>
    <scope>NUCLEOTIDE SEQUENCE [LARGE SCALE GENOMIC DNA]</scope>
    <source>
        <strain evidence="5">G859</strain>
        <tissue evidence="5">Whole worm</tissue>
    </source>
</reference>
<keyword evidence="2" id="KW-0521">NADP</keyword>
<evidence type="ECO:0000256" key="1">
    <source>
        <dbReference type="ARBA" id="ARBA00007905"/>
    </source>
</evidence>
<organism evidence="5 6">
    <name type="scientific">Trichostrongylus colubriformis</name>
    <name type="common">Black scour worm</name>
    <dbReference type="NCBI Taxonomy" id="6319"/>
    <lineage>
        <taxon>Eukaryota</taxon>
        <taxon>Metazoa</taxon>
        <taxon>Ecdysozoa</taxon>
        <taxon>Nematoda</taxon>
        <taxon>Chromadorea</taxon>
        <taxon>Rhabditida</taxon>
        <taxon>Rhabditina</taxon>
        <taxon>Rhabditomorpha</taxon>
        <taxon>Strongyloidea</taxon>
        <taxon>Trichostrongylidae</taxon>
        <taxon>Trichostrongylus</taxon>
    </lineage>
</organism>
<dbReference type="InterPro" id="IPR023210">
    <property type="entry name" value="NADP_OxRdtase_dom"/>
</dbReference>
<dbReference type="SUPFAM" id="SSF51430">
    <property type="entry name" value="NAD(P)-linked oxidoreductase"/>
    <property type="match status" value="1"/>
</dbReference>
<evidence type="ECO:0000259" key="4">
    <source>
        <dbReference type="Pfam" id="PF00248"/>
    </source>
</evidence>
<feature type="domain" description="NADP-dependent oxidoreductase" evidence="4">
    <location>
        <begin position="22"/>
        <end position="66"/>
    </location>
</feature>
<evidence type="ECO:0000256" key="3">
    <source>
        <dbReference type="ARBA" id="ARBA00023002"/>
    </source>
</evidence>
<sequence length="73" mass="7753">MTGLDGIRESYTLRTGYVIPLIGLGTSGIEGDLMKPAVNAALAAGYRLFDTAQVYDNESDLGESLEVGIIVFL</sequence>
<dbReference type="PANTHER" id="PTHR43827:SF3">
    <property type="entry name" value="NADP-DEPENDENT OXIDOREDUCTASE DOMAIN-CONTAINING PROTEIN"/>
    <property type="match status" value="1"/>
</dbReference>
<proteinExistence type="inferred from homology"/>
<gene>
    <name evidence="5" type="ORF">GCK32_010897</name>
</gene>
<dbReference type="InterPro" id="IPR036812">
    <property type="entry name" value="NAD(P)_OxRdtase_dom_sf"/>
</dbReference>
<dbReference type="EMBL" id="WIXE01023504">
    <property type="protein sequence ID" value="KAK5966416.1"/>
    <property type="molecule type" value="Genomic_DNA"/>
</dbReference>
<dbReference type="Proteomes" id="UP001331761">
    <property type="component" value="Unassembled WGS sequence"/>
</dbReference>
<comment type="caution">
    <text evidence="5">The sequence shown here is derived from an EMBL/GenBank/DDBJ whole genome shotgun (WGS) entry which is preliminary data.</text>
</comment>
<keyword evidence="6" id="KW-1185">Reference proteome</keyword>
<dbReference type="AlphaFoldDB" id="A0AAN8EQW8"/>
<dbReference type="GO" id="GO:0016616">
    <property type="term" value="F:oxidoreductase activity, acting on the CH-OH group of donors, NAD or NADP as acceptor"/>
    <property type="evidence" value="ECO:0007669"/>
    <property type="project" value="UniProtKB-ARBA"/>
</dbReference>
<dbReference type="InterPro" id="IPR018170">
    <property type="entry name" value="Aldo/ket_reductase_CS"/>
</dbReference>
<dbReference type="Gene3D" id="3.20.20.100">
    <property type="entry name" value="NADP-dependent oxidoreductase domain"/>
    <property type="match status" value="1"/>
</dbReference>
<dbReference type="InterPro" id="IPR020471">
    <property type="entry name" value="AKR"/>
</dbReference>
<comment type="similarity">
    <text evidence="1">Belongs to the aldo/keto reductase family.</text>
</comment>
<evidence type="ECO:0000256" key="2">
    <source>
        <dbReference type="ARBA" id="ARBA00022857"/>
    </source>
</evidence>
<protein>
    <submittedName>
        <fullName evidence="5">2 5-diketo-D-gluconic acid reductase</fullName>
    </submittedName>
</protein>
<name>A0AAN8EQW8_TRICO</name>
<keyword evidence="3" id="KW-0560">Oxidoreductase</keyword>
<dbReference type="PANTHER" id="PTHR43827">
    <property type="entry name" value="2,5-DIKETO-D-GLUCONIC ACID REDUCTASE"/>
    <property type="match status" value="1"/>
</dbReference>
<evidence type="ECO:0000313" key="5">
    <source>
        <dbReference type="EMBL" id="KAK5966416.1"/>
    </source>
</evidence>
<accession>A0AAN8EQW8</accession>
<dbReference type="PROSITE" id="PS00798">
    <property type="entry name" value="ALDOKETO_REDUCTASE_1"/>
    <property type="match status" value="1"/>
</dbReference>
<evidence type="ECO:0000313" key="6">
    <source>
        <dbReference type="Proteomes" id="UP001331761"/>
    </source>
</evidence>